<dbReference type="EMBL" id="JATAAI010000032">
    <property type="protein sequence ID" value="KAK1735736.1"/>
    <property type="molecule type" value="Genomic_DNA"/>
</dbReference>
<evidence type="ECO:0000256" key="1">
    <source>
        <dbReference type="ARBA" id="ARBA00004123"/>
    </source>
</evidence>
<dbReference type="Gene3D" id="1.10.720.30">
    <property type="entry name" value="SAP domain"/>
    <property type="match status" value="1"/>
</dbReference>
<comment type="subcellular location">
    <subcellularLocation>
        <location evidence="2">Cytoplasm</location>
        <location evidence="2">Cytoskeleton</location>
        <location evidence="2">Spindle</location>
    </subcellularLocation>
    <subcellularLocation>
        <location evidence="1">Nucleus</location>
    </subcellularLocation>
</comment>
<feature type="compositionally biased region" description="Polar residues" evidence="8">
    <location>
        <begin position="595"/>
        <end position="617"/>
    </location>
</feature>
<evidence type="ECO:0000313" key="11">
    <source>
        <dbReference type="Proteomes" id="UP001224775"/>
    </source>
</evidence>
<feature type="compositionally biased region" description="Basic and acidic residues" evidence="8">
    <location>
        <begin position="676"/>
        <end position="689"/>
    </location>
</feature>
<dbReference type="InterPro" id="IPR036361">
    <property type="entry name" value="SAP_dom_sf"/>
</dbReference>
<feature type="region of interest" description="Disordered" evidence="8">
    <location>
        <begin position="265"/>
        <end position="333"/>
    </location>
</feature>
<feature type="compositionally biased region" description="Low complexity" evidence="8">
    <location>
        <begin position="169"/>
        <end position="181"/>
    </location>
</feature>
<comment type="caution">
    <text evidence="10">The sequence shown here is derived from an EMBL/GenBank/DDBJ whole genome shotgun (WGS) entry which is preliminary data.</text>
</comment>
<feature type="compositionally biased region" description="Basic and acidic residues" evidence="8">
    <location>
        <begin position="500"/>
        <end position="514"/>
    </location>
</feature>
<evidence type="ECO:0000259" key="9">
    <source>
        <dbReference type="PROSITE" id="PS50800"/>
    </source>
</evidence>
<keyword evidence="11" id="KW-1185">Reference proteome</keyword>
<feature type="domain" description="SAP" evidence="9">
    <location>
        <begin position="197"/>
        <end position="231"/>
    </location>
</feature>
<feature type="compositionally biased region" description="Low complexity" evidence="8">
    <location>
        <begin position="572"/>
        <end position="583"/>
    </location>
</feature>
<dbReference type="Pfam" id="PF03941">
    <property type="entry name" value="INCENP_ARK-bind"/>
    <property type="match status" value="1"/>
</dbReference>
<dbReference type="Gene3D" id="6.10.250.2990">
    <property type="match status" value="1"/>
</dbReference>
<gene>
    <name evidence="10" type="ORF">QTG54_013442</name>
</gene>
<proteinExistence type="inferred from homology"/>
<dbReference type="GO" id="GO:0007059">
    <property type="term" value="P:chromosome segregation"/>
    <property type="evidence" value="ECO:0007669"/>
    <property type="project" value="UniProtKB-KW"/>
</dbReference>
<dbReference type="AlphaFoldDB" id="A0AAD8XYQ5"/>
<sequence>MTTRRFRTSSSASIAGADRSITNLFASISNEECRHDVTKLYEGRLRSHARNFEGMKRKWEGFTGVPLPKKLKTSSDAADASASASSAPAVASSVVPPAAALPCAETDEANNESIGKGNSNNAKVDNVEHDTTKTAIDDSAALKKPEVLAATNTKKATAPSTNEVDTRPTAAQSKQTTAASQQPPPPLPHHPHDDIDVDNLKWNDLRKIVKQHGLSTAGRKFELQERLRSHLEEERRVRLVEWNEVHGGGVVEEVVEEEVCDEVMEEEKKVEENEEVVETEVTKEEEEVVKPAEEVEEEKADDDVVAMEEDIEEEKPAKSIEASSSSGGGGGKVMSMVRQLSAKNEQIVGGGEAMMPATTSRTYETARKVTEEEDSSKLYNAVVPPPPPSSMKKEPPKSALKPSKYATAASSAAIHSTPVDRAAGKNLLASLKKDPPAFATNDKKIMSSSKLEPNSLQKTKLISSIIEETVPSGTSSAFKSAKVESAKLQEKKKNMAAASEARKARLAEMREKGLKSATKTTNSAHPKYATASSTLKKMAAHSSASKPNNVKSTSSSILRAKMNEKVAMAEKSAATSAATASSSIAKPEPMPAVPSASSNTSSISKFQHSTSVPPSQLKSKKALKSILDPANTSPAKKAAAVSKPKVEEKPLSPMQTYDMSDREEESDESDSDDEYETQRPKKKVPEWAQRHNLHRALERQFADGPNRLDPDKIFGEVLTCNLEEIFDKKKSRYQRRTSSGNWTKDHVTIAEKLTYKRTMGYQK</sequence>
<evidence type="ECO:0000256" key="7">
    <source>
        <dbReference type="ARBA" id="ARBA00023242"/>
    </source>
</evidence>
<dbReference type="GO" id="GO:0005634">
    <property type="term" value="C:nucleus"/>
    <property type="evidence" value="ECO:0007669"/>
    <property type="project" value="UniProtKB-SubCell"/>
</dbReference>
<evidence type="ECO:0000256" key="4">
    <source>
        <dbReference type="ARBA" id="ARBA00022490"/>
    </source>
</evidence>
<dbReference type="InterPro" id="IPR003034">
    <property type="entry name" value="SAP_dom"/>
</dbReference>
<feature type="compositionally biased region" description="Polar residues" evidence="8">
    <location>
        <begin position="542"/>
        <end position="557"/>
    </location>
</feature>
<feature type="region of interest" description="Disordered" evidence="8">
    <location>
        <begin position="435"/>
        <end position="454"/>
    </location>
</feature>
<protein>
    <submittedName>
        <fullName evidence="10">Inner centromere protein</fullName>
    </submittedName>
</protein>
<feature type="compositionally biased region" description="Polar residues" evidence="8">
    <location>
        <begin position="517"/>
        <end position="535"/>
    </location>
</feature>
<feature type="compositionally biased region" description="Acidic residues" evidence="8">
    <location>
        <begin position="272"/>
        <end position="287"/>
    </location>
</feature>
<reference evidence="10" key="1">
    <citation type="submission" date="2023-06" db="EMBL/GenBank/DDBJ databases">
        <title>Survivors Of The Sea: Transcriptome response of Skeletonema marinoi to long-term dormancy.</title>
        <authorList>
            <person name="Pinder M.I.M."/>
            <person name="Kourtchenko O."/>
            <person name="Robertson E.K."/>
            <person name="Larsson T."/>
            <person name="Maumus F."/>
            <person name="Osuna-Cruz C.M."/>
            <person name="Vancaester E."/>
            <person name="Stenow R."/>
            <person name="Vandepoele K."/>
            <person name="Ploug H."/>
            <person name="Bruchert V."/>
            <person name="Godhe A."/>
            <person name="Topel M."/>
        </authorList>
    </citation>
    <scope>NUCLEOTIDE SEQUENCE</scope>
    <source>
        <strain evidence="10">R05AC</strain>
    </source>
</reference>
<accession>A0AAD8XYQ5</accession>
<evidence type="ECO:0000256" key="2">
    <source>
        <dbReference type="ARBA" id="ARBA00004186"/>
    </source>
</evidence>
<feature type="compositionally biased region" description="Low complexity" evidence="8">
    <location>
        <begin position="74"/>
        <end position="100"/>
    </location>
</feature>
<evidence type="ECO:0000256" key="3">
    <source>
        <dbReference type="ARBA" id="ARBA00010042"/>
    </source>
</evidence>
<feature type="compositionally biased region" description="Polar residues" evidence="8">
    <location>
        <begin position="151"/>
        <end position="163"/>
    </location>
</feature>
<dbReference type="Proteomes" id="UP001224775">
    <property type="component" value="Unassembled WGS sequence"/>
</dbReference>
<dbReference type="InterPro" id="IPR005635">
    <property type="entry name" value="Inner_centromere_prot_ARK-bd"/>
</dbReference>
<feature type="compositionally biased region" description="Low complexity" evidence="8">
    <location>
        <begin position="633"/>
        <end position="643"/>
    </location>
</feature>
<evidence type="ECO:0000256" key="5">
    <source>
        <dbReference type="ARBA" id="ARBA00022829"/>
    </source>
</evidence>
<feature type="compositionally biased region" description="Acidic residues" evidence="8">
    <location>
        <begin position="661"/>
        <end position="675"/>
    </location>
</feature>
<dbReference type="PANTHER" id="PTHR13142">
    <property type="entry name" value="INNER CENTROMERE PROTEIN"/>
    <property type="match status" value="1"/>
</dbReference>
<evidence type="ECO:0000313" key="10">
    <source>
        <dbReference type="EMBL" id="KAK1735736.1"/>
    </source>
</evidence>
<feature type="compositionally biased region" description="Basic and acidic residues" evidence="8">
    <location>
        <begin position="435"/>
        <end position="445"/>
    </location>
</feature>
<dbReference type="SMART" id="SM00513">
    <property type="entry name" value="SAP"/>
    <property type="match status" value="1"/>
</dbReference>
<keyword evidence="5" id="KW-0159">Chromosome partition</keyword>
<feature type="region of interest" description="Disordered" evidence="8">
    <location>
        <begin position="151"/>
        <end position="197"/>
    </location>
</feature>
<dbReference type="SUPFAM" id="SSF68906">
    <property type="entry name" value="SAP domain"/>
    <property type="match status" value="1"/>
</dbReference>
<keyword evidence="4" id="KW-0963">Cytoplasm</keyword>
<feature type="region of interest" description="Disordered" evidence="8">
    <location>
        <begin position="346"/>
        <end position="404"/>
    </location>
</feature>
<evidence type="ECO:0000256" key="8">
    <source>
        <dbReference type="SAM" id="MobiDB-lite"/>
    </source>
</evidence>
<name>A0AAD8XYQ5_9STRA</name>
<feature type="compositionally biased region" description="Polar residues" evidence="8">
    <location>
        <begin position="111"/>
        <end position="123"/>
    </location>
</feature>
<keyword evidence="6" id="KW-0206">Cytoskeleton</keyword>
<comment type="similarity">
    <text evidence="3">Belongs to the INCENP family.</text>
</comment>
<organism evidence="10 11">
    <name type="scientific">Skeletonema marinoi</name>
    <dbReference type="NCBI Taxonomy" id="267567"/>
    <lineage>
        <taxon>Eukaryota</taxon>
        <taxon>Sar</taxon>
        <taxon>Stramenopiles</taxon>
        <taxon>Ochrophyta</taxon>
        <taxon>Bacillariophyta</taxon>
        <taxon>Coscinodiscophyceae</taxon>
        <taxon>Thalassiosirophycidae</taxon>
        <taxon>Thalassiosirales</taxon>
        <taxon>Skeletonemataceae</taxon>
        <taxon>Skeletonema</taxon>
        <taxon>Skeletonema marinoi-dohrnii complex</taxon>
    </lineage>
</organism>
<feature type="region of interest" description="Disordered" evidence="8">
    <location>
        <begin position="485"/>
        <end position="689"/>
    </location>
</feature>
<dbReference type="Pfam" id="PF02037">
    <property type="entry name" value="SAP"/>
    <property type="match status" value="1"/>
</dbReference>
<dbReference type="GO" id="GO:0005819">
    <property type="term" value="C:spindle"/>
    <property type="evidence" value="ECO:0007669"/>
    <property type="project" value="UniProtKB-SubCell"/>
</dbReference>
<feature type="compositionally biased region" description="Acidic residues" evidence="8">
    <location>
        <begin position="294"/>
        <end position="313"/>
    </location>
</feature>
<feature type="region of interest" description="Disordered" evidence="8">
    <location>
        <begin position="63"/>
        <end position="126"/>
    </location>
</feature>
<dbReference type="PROSITE" id="PS50800">
    <property type="entry name" value="SAP"/>
    <property type="match status" value="1"/>
</dbReference>
<evidence type="ECO:0000256" key="6">
    <source>
        <dbReference type="ARBA" id="ARBA00023212"/>
    </source>
</evidence>
<keyword evidence="7" id="KW-0539">Nucleus</keyword>
<dbReference type="PANTHER" id="PTHR13142:SF1">
    <property type="entry name" value="INNER CENTROMERE PROTEIN"/>
    <property type="match status" value="1"/>
</dbReference>